<evidence type="ECO:0000313" key="2">
    <source>
        <dbReference type="Proteomes" id="UP000245768"/>
    </source>
</evidence>
<name>A0A316Y8A9_9BASI</name>
<sequence length="238" mass="26805">MGSKLSPWRAVDTASHERQVFERTIFGFESVLASFNEHAFGPAEPSVGLQIGVNTSMQARDRRERFLMFGWMSSHDDKDSIRLQFTPLSDRARKDWLEQTLEVEREDLSIEDLRIQQSTVLPLGRVNEPDSYMIKLIVSMSSRADLLSILIRSHHVLFDGPGLLSVLDRFLERLALDGHGALDNDHVAPSVDMQSPLRRLRSHALDAVGMTEDDYNSGEPYGDLGKRLIEVGCLMPNG</sequence>
<accession>A0A316Y8A9</accession>
<reference evidence="1 2" key="1">
    <citation type="journal article" date="2018" name="Mol. Biol. Evol.">
        <title>Broad Genomic Sampling Reveals a Smut Pathogenic Ancestry of the Fungal Clade Ustilaginomycotina.</title>
        <authorList>
            <person name="Kijpornyongpan T."/>
            <person name="Mondo S.J."/>
            <person name="Barry K."/>
            <person name="Sandor L."/>
            <person name="Lee J."/>
            <person name="Lipzen A."/>
            <person name="Pangilinan J."/>
            <person name="LaButti K."/>
            <person name="Hainaut M."/>
            <person name="Henrissat B."/>
            <person name="Grigoriev I.V."/>
            <person name="Spatafora J.W."/>
            <person name="Aime M.C."/>
        </authorList>
    </citation>
    <scope>NUCLEOTIDE SEQUENCE [LARGE SCALE GENOMIC DNA]</scope>
    <source>
        <strain evidence="1 2">MCA 4198</strain>
    </source>
</reference>
<dbReference type="GeneID" id="37046296"/>
<gene>
    <name evidence="1" type="ORF">FA10DRAFT_292008</name>
</gene>
<organism evidence="1 2">
    <name type="scientific">Acaromyces ingoldii</name>
    <dbReference type="NCBI Taxonomy" id="215250"/>
    <lineage>
        <taxon>Eukaryota</taxon>
        <taxon>Fungi</taxon>
        <taxon>Dikarya</taxon>
        <taxon>Basidiomycota</taxon>
        <taxon>Ustilaginomycotina</taxon>
        <taxon>Exobasidiomycetes</taxon>
        <taxon>Exobasidiales</taxon>
        <taxon>Cryptobasidiaceae</taxon>
        <taxon>Acaromyces</taxon>
    </lineage>
</organism>
<dbReference type="Proteomes" id="UP000245768">
    <property type="component" value="Unassembled WGS sequence"/>
</dbReference>
<dbReference type="RefSeq" id="XP_025373658.1">
    <property type="nucleotide sequence ID" value="XM_025524380.1"/>
</dbReference>
<dbReference type="AlphaFoldDB" id="A0A316Y8A9"/>
<dbReference type="EMBL" id="KZ819648">
    <property type="protein sequence ID" value="PWN86460.1"/>
    <property type="molecule type" value="Genomic_DNA"/>
</dbReference>
<proteinExistence type="predicted"/>
<dbReference type="InterPro" id="IPR023213">
    <property type="entry name" value="CAT-like_dom_sf"/>
</dbReference>
<dbReference type="Gene3D" id="3.30.559.10">
    <property type="entry name" value="Chloramphenicol acetyltransferase-like domain"/>
    <property type="match status" value="1"/>
</dbReference>
<feature type="non-terminal residue" evidence="1">
    <location>
        <position position="238"/>
    </location>
</feature>
<evidence type="ECO:0000313" key="1">
    <source>
        <dbReference type="EMBL" id="PWN86460.1"/>
    </source>
</evidence>
<dbReference type="InParanoid" id="A0A316Y8A9"/>
<protein>
    <submittedName>
        <fullName evidence="1">Uncharacterized protein</fullName>
    </submittedName>
</protein>
<keyword evidence="2" id="KW-1185">Reference proteome</keyword>